<organism evidence="2">
    <name type="scientific">uncultured bacterium Contig160</name>
    <dbReference type="NCBI Taxonomy" id="1393469"/>
    <lineage>
        <taxon>Bacteria</taxon>
        <taxon>environmental samples</taxon>
    </lineage>
</organism>
<sequence length="354" mass="39621">MYKEAGGSFSEKKPLTFRAKRAMDVSAGRKAAQKRQPRRPGRAGKAAAGRKEPTVKTQTFGTEIEVNRISRQAAARAIAGVLSTDGYTAEVRHEGGSYDAWVVIDREGRRWKCVSDGSIAGPRDQGTEFVTPVCRWEDLETVQACVRALRAAGAHADPSCGIHVHVGLGSHTPKTLRNLVNLVNAKEDLLTQALQISPARRERWCQPVDPDFLATLNRRKPTTSEEFARIWYDDRNWEWHAHQHYDPSRYHLLNLHAVWQKGTIEFRAFNSTLHAGEVKAFIQLCLAISHQALTVASASPTRPVTDNPAYTFRCWLLRLGMNGEEFKTARTHLLKHLPGNAAWRNGAETTRRAS</sequence>
<reference evidence="2" key="1">
    <citation type="journal article" date="2013" name="PLoS ONE">
        <title>Metagenomic insights into the carbohydrate-active enzymes carried by the microorganisms adhering to solid digesta in the rumen of cows.</title>
        <authorList>
            <person name="Wang L."/>
            <person name="Hatem A."/>
            <person name="Catalyurek U.V."/>
            <person name="Morrison M."/>
            <person name="Yu Z."/>
        </authorList>
    </citation>
    <scope>NUCLEOTIDE SEQUENCE</scope>
</reference>
<evidence type="ECO:0000256" key="1">
    <source>
        <dbReference type="SAM" id="MobiDB-lite"/>
    </source>
</evidence>
<protein>
    <recommendedName>
        <fullName evidence="3">Amidoligase enzyme</fullName>
    </recommendedName>
</protein>
<proteinExistence type="predicted"/>
<dbReference type="InterPro" id="IPR022025">
    <property type="entry name" value="Amidoligase_2"/>
</dbReference>
<dbReference type="AlphaFoldDB" id="W0FN13"/>
<dbReference type="PANTHER" id="PTHR36847:SF1">
    <property type="entry name" value="AMIDOLIGASE ENZYME"/>
    <property type="match status" value="1"/>
</dbReference>
<feature type="compositionally biased region" description="Basic residues" evidence="1">
    <location>
        <begin position="31"/>
        <end position="42"/>
    </location>
</feature>
<name>W0FN13_9BACT</name>
<evidence type="ECO:0000313" key="2">
    <source>
        <dbReference type="EMBL" id="AHF24192.1"/>
    </source>
</evidence>
<evidence type="ECO:0008006" key="3">
    <source>
        <dbReference type="Google" id="ProtNLM"/>
    </source>
</evidence>
<dbReference type="EMBL" id="KC246787">
    <property type="protein sequence ID" value="AHF24192.1"/>
    <property type="molecule type" value="Genomic_DNA"/>
</dbReference>
<dbReference type="Pfam" id="PF12224">
    <property type="entry name" value="Amidoligase_2"/>
    <property type="match status" value="1"/>
</dbReference>
<dbReference type="PANTHER" id="PTHR36847">
    <property type="entry name" value="AMIDOLIGASE ENZYME"/>
    <property type="match status" value="1"/>
</dbReference>
<feature type="region of interest" description="Disordered" evidence="1">
    <location>
        <begin position="1"/>
        <end position="56"/>
    </location>
</feature>
<accession>W0FN13</accession>